<protein>
    <recommendedName>
        <fullName evidence="3">DUF1492 domain-containing protein</fullName>
    </recommendedName>
</protein>
<comment type="caution">
    <text evidence="1">The sequence shown here is derived from an EMBL/GenBank/DDBJ whole genome shotgun (WGS) entry which is preliminary data.</text>
</comment>
<reference evidence="1 2" key="1">
    <citation type="journal article" date="2005" name="Appl. Environ. Microbiol.">
        <title>Intestinal bacterial communities that produce active estrogen-like compounds enterodiol and enterolactone in humans.</title>
        <authorList>
            <person name="Clavel T."/>
            <person name="Henderson G."/>
            <person name="Alpert C.A."/>
            <person name="Philippe C."/>
            <person name="Rigottier-Gois L."/>
            <person name="Dore J."/>
            <person name="Blaut M."/>
        </authorList>
    </citation>
    <scope>NUCLEOTIDE SEQUENCE [LARGE SCALE GENOMIC DNA]</scope>
    <source>
        <strain evidence="1 2">SECO-MT75m2</strain>
    </source>
</reference>
<dbReference type="Proteomes" id="UP000312594">
    <property type="component" value="Unassembled WGS sequence"/>
</dbReference>
<evidence type="ECO:0008006" key="3">
    <source>
        <dbReference type="Google" id="ProtNLM"/>
    </source>
</evidence>
<name>A0A5C5BRG0_EGGLN</name>
<dbReference type="RefSeq" id="WP_139912971.1">
    <property type="nucleotide sequence ID" value="NZ_JAQEDI010000012.1"/>
</dbReference>
<evidence type="ECO:0000313" key="2">
    <source>
        <dbReference type="Proteomes" id="UP000312594"/>
    </source>
</evidence>
<sequence length="158" mass="18187">MADTEYERYRYDQARAYLEHVRALSCRTAALRAEVEAQRELADGVKAMGYGGRGSSGAQPDRMAETVARLQELVEGYCTELAAYVAEQEAAHERVRLMERPEHVRAITSYYLLGRTWERVCVDMGYTWDGMMALRRRAVTAFYDVMPTEWRDPRHPAV</sequence>
<dbReference type="AlphaFoldDB" id="A0A5C5BRG0"/>
<gene>
    <name evidence="1" type="ORF">FIC87_12585</name>
</gene>
<dbReference type="EMBL" id="VEVP01000036">
    <property type="protein sequence ID" value="TNU89030.1"/>
    <property type="molecule type" value="Genomic_DNA"/>
</dbReference>
<evidence type="ECO:0000313" key="1">
    <source>
        <dbReference type="EMBL" id="TNU89030.1"/>
    </source>
</evidence>
<organism evidence="1 2">
    <name type="scientific">Eggerthella lenta</name>
    <name type="common">Eubacterium lentum</name>
    <dbReference type="NCBI Taxonomy" id="84112"/>
    <lineage>
        <taxon>Bacteria</taxon>
        <taxon>Bacillati</taxon>
        <taxon>Actinomycetota</taxon>
        <taxon>Coriobacteriia</taxon>
        <taxon>Eggerthellales</taxon>
        <taxon>Eggerthellaceae</taxon>
        <taxon>Eggerthella</taxon>
    </lineage>
</organism>
<accession>A0A5C5BRG0</accession>
<proteinExistence type="predicted"/>